<accession>A0ACC7NJJ6</accession>
<reference evidence="1 2" key="1">
    <citation type="journal article" date="2024" name="Chem. Sci.">
        <title>Discovery of megapolipeptins by genome mining of a Burkholderiales bacteria collection.</title>
        <authorList>
            <person name="Paulo B.S."/>
            <person name="Recchia M.J.J."/>
            <person name="Lee S."/>
            <person name="Fergusson C.H."/>
            <person name="Romanowski S.B."/>
            <person name="Hernandez A."/>
            <person name="Krull N."/>
            <person name="Liu D.Y."/>
            <person name="Cavanagh H."/>
            <person name="Bos A."/>
            <person name="Gray C.A."/>
            <person name="Murphy B.T."/>
            <person name="Linington R.G."/>
            <person name="Eustaquio A.S."/>
        </authorList>
    </citation>
    <scope>NUCLEOTIDE SEQUENCE [LARGE SCALE GENOMIC DNA]</scope>
    <source>
        <strain evidence="1 2">RL18-126-BIB-B</strain>
    </source>
</reference>
<sequence>MSVQTYASYRGYSINVQVTPARTLSFHGVGRRYKVSWIIIGLGDPSKTIASFPERLAFISDREAFKYAENRAHTFIDCMLSRKRGMHSAGEVVHSAERVPDPGG</sequence>
<protein>
    <submittedName>
        <fullName evidence="1">Uncharacterized protein</fullName>
    </submittedName>
</protein>
<dbReference type="EMBL" id="JAQQDW010000081">
    <property type="protein sequence ID" value="MFM0107481.1"/>
    <property type="molecule type" value="Genomic_DNA"/>
</dbReference>
<dbReference type="Proteomes" id="UP001629235">
    <property type="component" value="Unassembled WGS sequence"/>
</dbReference>
<comment type="caution">
    <text evidence="1">The sequence shown here is derived from an EMBL/GenBank/DDBJ whole genome shotgun (WGS) entry which is preliminary data.</text>
</comment>
<proteinExistence type="predicted"/>
<gene>
    <name evidence="1" type="ORF">PQR01_29445</name>
</gene>
<organism evidence="1 2">
    <name type="scientific">Paraburkholderia rhynchosiae</name>
    <dbReference type="NCBI Taxonomy" id="487049"/>
    <lineage>
        <taxon>Bacteria</taxon>
        <taxon>Pseudomonadati</taxon>
        <taxon>Pseudomonadota</taxon>
        <taxon>Betaproteobacteria</taxon>
        <taxon>Burkholderiales</taxon>
        <taxon>Burkholderiaceae</taxon>
        <taxon>Paraburkholderia</taxon>
    </lineage>
</organism>
<evidence type="ECO:0000313" key="1">
    <source>
        <dbReference type="EMBL" id="MFM0107481.1"/>
    </source>
</evidence>
<keyword evidence="2" id="KW-1185">Reference proteome</keyword>
<evidence type="ECO:0000313" key="2">
    <source>
        <dbReference type="Proteomes" id="UP001629235"/>
    </source>
</evidence>
<name>A0ACC7NJJ6_9BURK</name>